<evidence type="ECO:0000256" key="2">
    <source>
        <dbReference type="ARBA" id="ARBA00010962"/>
    </source>
</evidence>
<feature type="compositionally biased region" description="Basic and acidic residues" evidence="9">
    <location>
        <begin position="237"/>
        <end position="250"/>
    </location>
</feature>
<comment type="similarity">
    <text evidence="2">Belongs to the SKN1/KRE6 family.</text>
</comment>
<dbReference type="InterPro" id="IPR013320">
    <property type="entry name" value="ConA-like_dom_sf"/>
</dbReference>
<dbReference type="Pfam" id="PF03935">
    <property type="entry name" value="SKN1_KRE6_Sbg1"/>
    <property type="match status" value="1"/>
</dbReference>
<gene>
    <name evidence="12" type="ORF">CALVIDRAFT_411347</name>
</gene>
<feature type="compositionally biased region" description="Pro residues" evidence="9">
    <location>
        <begin position="25"/>
        <end position="42"/>
    </location>
</feature>
<dbReference type="FunFam" id="2.60.120.200:FF:000259">
    <property type="entry name" value="Chromosome 9, whole genome shotgun sequence"/>
    <property type="match status" value="1"/>
</dbReference>
<feature type="compositionally biased region" description="Polar residues" evidence="9">
    <location>
        <begin position="152"/>
        <end position="164"/>
    </location>
</feature>
<dbReference type="CDD" id="cd02180">
    <property type="entry name" value="GH16_fungal_KRE6_glucanase"/>
    <property type="match status" value="1"/>
</dbReference>
<keyword evidence="5 10" id="KW-1133">Transmembrane helix</keyword>
<evidence type="ECO:0000256" key="1">
    <source>
        <dbReference type="ARBA" id="ARBA00004606"/>
    </source>
</evidence>
<evidence type="ECO:0000256" key="4">
    <source>
        <dbReference type="ARBA" id="ARBA00022968"/>
    </source>
</evidence>
<dbReference type="Gene3D" id="2.60.120.200">
    <property type="match status" value="1"/>
</dbReference>
<reference evidence="12 13" key="1">
    <citation type="journal article" date="2016" name="Mol. Biol. Evol.">
        <title>Comparative Genomics of Early-Diverging Mushroom-Forming Fungi Provides Insights into the Origins of Lignocellulose Decay Capabilities.</title>
        <authorList>
            <person name="Nagy L.G."/>
            <person name="Riley R."/>
            <person name="Tritt A."/>
            <person name="Adam C."/>
            <person name="Daum C."/>
            <person name="Floudas D."/>
            <person name="Sun H."/>
            <person name="Yadav J.S."/>
            <person name="Pangilinan J."/>
            <person name="Larsson K.H."/>
            <person name="Matsuura K."/>
            <person name="Barry K."/>
            <person name="Labutti K."/>
            <person name="Kuo R."/>
            <person name="Ohm R.A."/>
            <person name="Bhattacharya S.S."/>
            <person name="Shirouzu T."/>
            <person name="Yoshinaga Y."/>
            <person name="Martin F.M."/>
            <person name="Grigoriev I.V."/>
            <person name="Hibbett D.S."/>
        </authorList>
    </citation>
    <scope>NUCLEOTIDE SEQUENCE [LARGE SCALE GENOMIC DNA]</scope>
    <source>
        <strain evidence="12 13">TUFC12733</strain>
    </source>
</reference>
<feature type="compositionally biased region" description="Pro residues" evidence="9">
    <location>
        <begin position="1"/>
        <end position="10"/>
    </location>
</feature>
<dbReference type="OrthoDB" id="412647at2759"/>
<evidence type="ECO:0000313" key="13">
    <source>
        <dbReference type="Proteomes" id="UP000076738"/>
    </source>
</evidence>
<feature type="transmembrane region" description="Helical" evidence="10">
    <location>
        <begin position="265"/>
        <end position="288"/>
    </location>
</feature>
<evidence type="ECO:0000256" key="8">
    <source>
        <dbReference type="ARBA" id="ARBA00023316"/>
    </source>
</evidence>
<keyword evidence="7" id="KW-0325">Glycoprotein</keyword>
<evidence type="ECO:0000256" key="3">
    <source>
        <dbReference type="ARBA" id="ARBA00022692"/>
    </source>
</evidence>
<dbReference type="GO" id="GO:0031505">
    <property type="term" value="P:fungal-type cell wall organization"/>
    <property type="evidence" value="ECO:0007669"/>
    <property type="project" value="TreeGrafter"/>
</dbReference>
<feature type="compositionally biased region" description="Polar residues" evidence="9">
    <location>
        <begin position="56"/>
        <end position="81"/>
    </location>
</feature>
<evidence type="ECO:0000256" key="6">
    <source>
        <dbReference type="ARBA" id="ARBA00023136"/>
    </source>
</evidence>
<keyword evidence="8" id="KW-0961">Cell wall biogenesis/degradation</keyword>
<evidence type="ECO:0000256" key="10">
    <source>
        <dbReference type="SAM" id="Phobius"/>
    </source>
</evidence>
<comment type="subcellular location">
    <subcellularLocation>
        <location evidence="1">Membrane</location>
        <topology evidence="1">Single-pass type II membrane protein</topology>
    </subcellularLocation>
</comment>
<protein>
    <submittedName>
        <fullName evidence="12">Glycoside hydrolase family 16 protein</fullName>
    </submittedName>
</protein>
<evidence type="ECO:0000256" key="7">
    <source>
        <dbReference type="ARBA" id="ARBA00023180"/>
    </source>
</evidence>
<keyword evidence="6 10" id="KW-0472">Membrane</keyword>
<dbReference type="AlphaFoldDB" id="A0A167G681"/>
<dbReference type="InterPro" id="IPR000757">
    <property type="entry name" value="Beta-glucanase-like"/>
</dbReference>
<keyword evidence="4" id="KW-0735">Signal-anchor</keyword>
<keyword evidence="3 10" id="KW-0812">Transmembrane</keyword>
<sequence length="748" mass="80654">MSFPRPPPGASSPRSPVYPFAQQRVPPPAVVPPSLPPRPPVQPAIQPQQLFRPDQQVWQPQSLLPSTELLQPTPQPYTSNYLPALQPSPGPSREPSIRSSINPYGTGMAASAQSSTAELLPLHAAGQGPSPPMGPRSRPSPPQGQGFRDSAYRSSAYSTNSGMSASTAGNPVLAGVAYGHRPVSSADGSDSGSSSADAPLVAGAGIHSRGTSLTSRFSLAPDPNSWGQFPDREEADDFLHTPDPKRDYKKDRGGNIFTLRGLQNIGCLIILCAGLITLFAGFPIISFFDQHAQATNGGYNIGGINSTGQVPQLISNVGVIDIATPQSAYTHTGLMDGSQYELVFSDEFEIDGRSFYPGDDPYWEAENLHYWQTGNLNWYDPDAVTTTGGSLKIWLNETEDHDLAYTGGMVTSWNKFCFTGGYIEVSVSLPGKSSVYGLWPAVWTMGNLGRAGYGGSLDGMWPYTYNECDLGTLANQTQNGGPPAALNTGDPNWGGELSFLPGQRVSACTCAGEDHPGPMNSDGTFPGRSAPEVDILEAQVDNGDRIGYVSQSAQLAPFDAWWMIHNTSDADYQLYNQGISDVNSYHGGVYQEAASVLTQTNQECYTQNSGCFSTYGFEYETGTNGYITWVSNGSPAWTLYAAALGPNQYTDVGQRLIPEEPMYIIANLGISPSFGAIDYANLVFPTWMLIDYVRVYQKPSEKNINCDPVDHPTASYIAEHLNAYNDPNITTWEGAGQTFPKNRLVDQC</sequence>
<dbReference type="Proteomes" id="UP000076738">
    <property type="component" value="Unassembled WGS sequence"/>
</dbReference>
<dbReference type="PANTHER" id="PTHR31361">
    <property type="entry name" value="BETA-GLUCAN SYNTHESIS-ASSOCIATED PROTEIN KRE6-RELATED"/>
    <property type="match status" value="1"/>
</dbReference>
<feature type="region of interest" description="Disordered" evidence="9">
    <location>
        <begin position="1"/>
        <end position="164"/>
    </location>
</feature>
<keyword evidence="13" id="KW-1185">Reference proteome</keyword>
<feature type="compositionally biased region" description="Pro residues" evidence="9">
    <location>
        <begin position="129"/>
        <end position="142"/>
    </location>
</feature>
<dbReference type="EMBL" id="KV417348">
    <property type="protein sequence ID" value="KZO90213.1"/>
    <property type="molecule type" value="Genomic_DNA"/>
</dbReference>
<feature type="compositionally biased region" description="Low complexity" evidence="9">
    <location>
        <begin position="11"/>
        <end position="24"/>
    </location>
</feature>
<evidence type="ECO:0000256" key="5">
    <source>
        <dbReference type="ARBA" id="ARBA00022989"/>
    </source>
</evidence>
<organism evidence="12 13">
    <name type="scientific">Calocera viscosa (strain TUFC12733)</name>
    <dbReference type="NCBI Taxonomy" id="1330018"/>
    <lineage>
        <taxon>Eukaryota</taxon>
        <taxon>Fungi</taxon>
        <taxon>Dikarya</taxon>
        <taxon>Basidiomycota</taxon>
        <taxon>Agaricomycotina</taxon>
        <taxon>Dacrymycetes</taxon>
        <taxon>Dacrymycetales</taxon>
        <taxon>Dacrymycetaceae</taxon>
        <taxon>Calocera</taxon>
    </lineage>
</organism>
<dbReference type="PROSITE" id="PS51762">
    <property type="entry name" value="GH16_2"/>
    <property type="match status" value="1"/>
</dbReference>
<evidence type="ECO:0000313" key="12">
    <source>
        <dbReference type="EMBL" id="KZO90213.1"/>
    </source>
</evidence>
<evidence type="ECO:0000256" key="9">
    <source>
        <dbReference type="SAM" id="MobiDB-lite"/>
    </source>
</evidence>
<feature type="domain" description="GH16" evidence="11">
    <location>
        <begin position="333"/>
        <end position="701"/>
    </location>
</feature>
<name>A0A167G681_CALVF</name>
<evidence type="ECO:0000259" key="11">
    <source>
        <dbReference type="PROSITE" id="PS51762"/>
    </source>
</evidence>
<accession>A0A167G681</accession>
<dbReference type="InterPro" id="IPR005629">
    <property type="entry name" value="Skn1/Kre6/Sbg1"/>
</dbReference>
<feature type="region of interest" description="Disordered" evidence="9">
    <location>
        <begin position="214"/>
        <end position="250"/>
    </location>
</feature>
<dbReference type="PANTHER" id="PTHR31361:SF1">
    <property type="entry name" value="BETA-GLUCAN SYNTHESIS-ASSOCIATED PROTEIN KRE6-RELATED"/>
    <property type="match status" value="1"/>
</dbReference>
<dbReference type="GO" id="GO:0006078">
    <property type="term" value="P:(1-&gt;6)-beta-D-glucan biosynthetic process"/>
    <property type="evidence" value="ECO:0007669"/>
    <property type="project" value="TreeGrafter"/>
</dbReference>
<dbReference type="GO" id="GO:0005886">
    <property type="term" value="C:plasma membrane"/>
    <property type="evidence" value="ECO:0007669"/>
    <property type="project" value="TreeGrafter"/>
</dbReference>
<dbReference type="GO" id="GO:0005789">
    <property type="term" value="C:endoplasmic reticulum membrane"/>
    <property type="evidence" value="ECO:0007669"/>
    <property type="project" value="TreeGrafter"/>
</dbReference>
<keyword evidence="12" id="KW-0378">Hydrolase</keyword>
<dbReference type="STRING" id="1330018.A0A167G681"/>
<dbReference type="SUPFAM" id="SSF49899">
    <property type="entry name" value="Concanavalin A-like lectins/glucanases"/>
    <property type="match status" value="1"/>
</dbReference>
<proteinExistence type="inferred from homology"/>
<dbReference type="GO" id="GO:0015926">
    <property type="term" value="F:glucosidase activity"/>
    <property type="evidence" value="ECO:0007669"/>
    <property type="project" value="TreeGrafter"/>
</dbReference>